<feature type="binding site" evidence="2">
    <location>
        <position position="179"/>
    </location>
    <ligand>
        <name>Mn(2+)</name>
        <dbReference type="ChEBI" id="CHEBI:29035"/>
        <label>2</label>
    </ligand>
</feature>
<keyword evidence="2" id="KW-0479">Metal-binding</keyword>
<organism evidence="4 5">
    <name type="scientific">Candidatus Bilophila faecipullorum</name>
    <dbReference type="NCBI Taxonomy" id="2838482"/>
    <lineage>
        <taxon>Bacteria</taxon>
        <taxon>Pseudomonadati</taxon>
        <taxon>Thermodesulfobacteriota</taxon>
        <taxon>Desulfovibrionia</taxon>
        <taxon>Desulfovibrionales</taxon>
        <taxon>Desulfovibrionaceae</taxon>
        <taxon>Bilophila</taxon>
    </lineage>
</organism>
<feature type="binding site" evidence="2">
    <location>
        <position position="143"/>
    </location>
    <ligand>
        <name>Mn(2+)</name>
        <dbReference type="ChEBI" id="CHEBI:29035"/>
        <label>2</label>
    </ligand>
</feature>
<dbReference type="GO" id="GO:0016805">
    <property type="term" value="F:dipeptidase activity"/>
    <property type="evidence" value="ECO:0007669"/>
    <property type="project" value="TreeGrafter"/>
</dbReference>
<feature type="domain" description="Peptidase M20 dimerisation" evidence="3">
    <location>
        <begin position="227"/>
        <end position="319"/>
    </location>
</feature>
<dbReference type="Pfam" id="PF07687">
    <property type="entry name" value="M20_dimer"/>
    <property type="match status" value="1"/>
</dbReference>
<reference evidence="4" key="1">
    <citation type="journal article" date="2021" name="PeerJ">
        <title>Extensive microbial diversity within the chicken gut microbiome revealed by metagenomics and culture.</title>
        <authorList>
            <person name="Gilroy R."/>
            <person name="Ravi A."/>
            <person name="Getino M."/>
            <person name="Pursley I."/>
            <person name="Horton D.L."/>
            <person name="Alikhan N.F."/>
            <person name="Baker D."/>
            <person name="Gharbi K."/>
            <person name="Hall N."/>
            <person name="Watson M."/>
            <person name="Adriaenssens E.M."/>
            <person name="Foster-Nyarko E."/>
            <person name="Jarju S."/>
            <person name="Secka A."/>
            <person name="Antonio M."/>
            <person name="Oren A."/>
            <person name="Chaudhuri R.R."/>
            <person name="La Ragione R."/>
            <person name="Hildebrand F."/>
            <person name="Pallen M.J."/>
        </authorList>
    </citation>
    <scope>NUCLEOTIDE SEQUENCE</scope>
    <source>
        <strain evidence="4">ChiSxjej5B17-1746</strain>
    </source>
</reference>
<name>A0A9D1R0I1_9BACT</name>
<dbReference type="EMBL" id="DXGI01000073">
    <property type="protein sequence ID" value="HIW77891.1"/>
    <property type="molecule type" value="Genomic_DNA"/>
</dbReference>
<evidence type="ECO:0000256" key="2">
    <source>
        <dbReference type="PIRSR" id="PIRSR005962-1"/>
    </source>
</evidence>
<reference evidence="4" key="2">
    <citation type="submission" date="2021-04" db="EMBL/GenBank/DDBJ databases">
        <authorList>
            <person name="Gilroy R."/>
        </authorList>
    </citation>
    <scope>NUCLEOTIDE SEQUENCE</scope>
    <source>
        <strain evidence="4">ChiSxjej5B17-1746</strain>
    </source>
</reference>
<feature type="binding site" evidence="2">
    <location>
        <position position="145"/>
    </location>
    <ligand>
        <name>Mn(2+)</name>
        <dbReference type="ChEBI" id="CHEBI:29035"/>
        <label>2</label>
    </ligand>
</feature>
<dbReference type="InterPro" id="IPR052030">
    <property type="entry name" value="Peptidase_M20/M20A_hydrolases"/>
</dbReference>
<evidence type="ECO:0000313" key="5">
    <source>
        <dbReference type="Proteomes" id="UP000824264"/>
    </source>
</evidence>
<dbReference type="InterPro" id="IPR002933">
    <property type="entry name" value="Peptidase_M20"/>
</dbReference>
<protein>
    <submittedName>
        <fullName evidence="4">Amidohydrolase</fullName>
    </submittedName>
</protein>
<dbReference type="PANTHER" id="PTHR30575:SF3">
    <property type="entry name" value="PEPTIDASE M20 DIMERISATION DOMAIN-CONTAINING PROTEIN"/>
    <property type="match status" value="1"/>
</dbReference>
<accession>A0A9D1R0I1</accession>
<evidence type="ECO:0000259" key="3">
    <source>
        <dbReference type="Pfam" id="PF07687"/>
    </source>
</evidence>
<dbReference type="AlphaFoldDB" id="A0A9D1R0I1"/>
<dbReference type="GO" id="GO:0071713">
    <property type="term" value="F:para-aminobenzoyl-glutamate hydrolase activity"/>
    <property type="evidence" value="ECO:0007669"/>
    <property type="project" value="TreeGrafter"/>
</dbReference>
<dbReference type="InterPro" id="IPR036264">
    <property type="entry name" value="Bact_exopeptidase_dim_dom"/>
</dbReference>
<dbReference type="Pfam" id="PF01546">
    <property type="entry name" value="Peptidase_M20"/>
    <property type="match status" value="1"/>
</dbReference>
<comment type="cofactor">
    <cofactor evidence="2">
        <name>Mn(2+)</name>
        <dbReference type="ChEBI" id="CHEBI:29035"/>
    </cofactor>
    <text evidence="2">The Mn(2+) ion enhances activity.</text>
</comment>
<dbReference type="GO" id="GO:0005737">
    <property type="term" value="C:cytoplasm"/>
    <property type="evidence" value="ECO:0007669"/>
    <property type="project" value="TreeGrafter"/>
</dbReference>
<dbReference type="PIRSF" id="PIRSF005962">
    <property type="entry name" value="Pept_M20D_amidohydro"/>
    <property type="match status" value="1"/>
</dbReference>
<keyword evidence="1" id="KW-0378">Hydrolase</keyword>
<comment type="caution">
    <text evidence="4">The sequence shown here is derived from an EMBL/GenBank/DDBJ whole genome shotgun (WGS) entry which is preliminary data.</text>
</comment>
<evidence type="ECO:0000256" key="1">
    <source>
        <dbReference type="ARBA" id="ARBA00022801"/>
    </source>
</evidence>
<feature type="binding site" evidence="2">
    <location>
        <position position="402"/>
    </location>
    <ligand>
        <name>Mn(2+)</name>
        <dbReference type="ChEBI" id="CHEBI:29035"/>
        <label>2</label>
    </ligand>
</feature>
<dbReference type="GO" id="GO:0046657">
    <property type="term" value="P:folic acid catabolic process"/>
    <property type="evidence" value="ECO:0007669"/>
    <property type="project" value="TreeGrafter"/>
</dbReference>
<dbReference type="PANTHER" id="PTHR30575">
    <property type="entry name" value="PEPTIDASE M20"/>
    <property type="match status" value="1"/>
</dbReference>
<dbReference type="GO" id="GO:0046872">
    <property type="term" value="F:metal ion binding"/>
    <property type="evidence" value="ECO:0007669"/>
    <property type="project" value="UniProtKB-KW"/>
</dbReference>
<dbReference type="InterPro" id="IPR017439">
    <property type="entry name" value="Amidohydrolase"/>
</dbReference>
<dbReference type="SUPFAM" id="SSF55031">
    <property type="entry name" value="Bacterial exopeptidase dimerisation domain"/>
    <property type="match status" value="1"/>
</dbReference>
<dbReference type="NCBIfam" id="TIGR01891">
    <property type="entry name" value="amidohydrolases"/>
    <property type="match status" value="1"/>
</dbReference>
<keyword evidence="2" id="KW-0464">Manganese</keyword>
<proteinExistence type="predicted"/>
<dbReference type="Gene3D" id="3.40.630.10">
    <property type="entry name" value="Zn peptidases"/>
    <property type="match status" value="2"/>
</dbReference>
<feature type="binding site" evidence="2">
    <location>
        <position position="203"/>
    </location>
    <ligand>
        <name>Mn(2+)</name>
        <dbReference type="ChEBI" id="CHEBI:29035"/>
        <label>2</label>
    </ligand>
</feature>
<dbReference type="Proteomes" id="UP000824264">
    <property type="component" value="Unassembled WGS sequence"/>
</dbReference>
<gene>
    <name evidence="4" type="ORF">H9874_01930</name>
</gene>
<evidence type="ECO:0000313" key="4">
    <source>
        <dbReference type="EMBL" id="HIW77891.1"/>
    </source>
</evidence>
<dbReference type="InterPro" id="IPR011650">
    <property type="entry name" value="Peptidase_M20_dimer"/>
</dbReference>
<sequence length="432" mass="46067">MDFAATVSQEELAAFRRDVHRHAESGLSEFWTTAFLAEKLSGAGYAVLLGDAISDAASRMGTPDAAVQRARLETARQQGASPAWLERMGGITGLVADVRPDLPTLTALRFDIDAVDVEESPEDAHFPAREGFASLNAGECHACAHDGHAAIGLGVALELARRRDRLRHNIRLIFQPGEEGVRGALPMVRAGVVDGVKYFLAAHIGVNATRDHELVCGTTGFLATTKFDVELTGRASHSGSEPHAGNNSLLAAASILLNLHAIPRHGLGDTRITVGRLSGGSGRNVIPSSAYMVCETRGATTEINDYMFEKAKTIIEHGAAMYDQQYRITIMGGTGCAASDPQAMRVIREAGEKIPYFHKELIRDMGRGYGSDDACAFLEAVQKQGGCGTYAQLGSALAAGHHNQRFDFNEAVLAPGVELFCRAALALDEIGA</sequence>
<dbReference type="SUPFAM" id="SSF53187">
    <property type="entry name" value="Zn-dependent exopeptidases"/>
    <property type="match status" value="1"/>
</dbReference>